<dbReference type="RefSeq" id="WP_174472323.1">
    <property type="nucleotide sequence ID" value="NZ_JAGINN010000023.1"/>
</dbReference>
<gene>
    <name evidence="1" type="ORF">GBZ48_18415</name>
</gene>
<evidence type="ECO:0000313" key="1">
    <source>
        <dbReference type="EMBL" id="NUB01243.1"/>
    </source>
</evidence>
<sequence length="142" mass="15099">MSTPSLKLLAAAFATHPLVKSAHAWEKAGKTRVYVDRVTSIDGLRVNKVTMFWDATTGAFEPAGGWDGDLAAALTAIAKAPEAALAEGRCRQVLPLLLKFGRDRSDDGIIRALDDLAAEEGFQPLSRGQALALIEVGREGTP</sequence>
<comment type="caution">
    <text evidence="1">The sequence shown here is derived from an EMBL/GenBank/DDBJ whole genome shotgun (WGS) entry which is preliminary data.</text>
</comment>
<protein>
    <submittedName>
        <fullName evidence="1">Uncharacterized protein</fullName>
    </submittedName>
</protein>
<keyword evidence="2" id="KW-1185">Reference proteome</keyword>
<name>A0ABX2KEV7_9PROT</name>
<proteinExistence type="predicted"/>
<evidence type="ECO:0000313" key="2">
    <source>
        <dbReference type="Proteomes" id="UP000605086"/>
    </source>
</evidence>
<accession>A0ABX2KEV7</accession>
<dbReference type="Proteomes" id="UP000605086">
    <property type="component" value="Unassembled WGS sequence"/>
</dbReference>
<organism evidence="1 2">
    <name type="scientific">Azospirillum melinis</name>
    <dbReference type="NCBI Taxonomy" id="328839"/>
    <lineage>
        <taxon>Bacteria</taxon>
        <taxon>Pseudomonadati</taxon>
        <taxon>Pseudomonadota</taxon>
        <taxon>Alphaproteobacteria</taxon>
        <taxon>Rhodospirillales</taxon>
        <taxon>Azospirillaceae</taxon>
        <taxon>Azospirillum</taxon>
    </lineage>
</organism>
<dbReference type="EMBL" id="WHOS01000023">
    <property type="protein sequence ID" value="NUB01243.1"/>
    <property type="molecule type" value="Genomic_DNA"/>
</dbReference>
<reference evidence="1 2" key="1">
    <citation type="submission" date="2019-10" db="EMBL/GenBank/DDBJ databases">
        <title>Genome sequence of Azospirillum melinis.</title>
        <authorList>
            <person name="Ambrosini A."/>
            <person name="Sant'Anna F.H."/>
            <person name="Cassan F.D."/>
            <person name="Souza E.M."/>
            <person name="Passaglia L.M.P."/>
        </authorList>
    </citation>
    <scope>NUCLEOTIDE SEQUENCE [LARGE SCALE GENOMIC DNA]</scope>
    <source>
        <strain evidence="1 2">TMCY0552</strain>
    </source>
</reference>